<sequence length="121" mass="12936">MAAGKENEAPAAPSVAVAARRHAVAVRRCGLKKRPAGKRLLSRVPLRDITNLVAVCAAATELELLQELVDLDQLAKPDPVLPPATAVRGAVAGGTAAKAARYSLRKEFRKRIVRIKVQLQN</sequence>
<keyword evidence="2" id="KW-1185">Reference proteome</keyword>
<reference evidence="1 2" key="1">
    <citation type="journal article" date="2019" name="Sci. Rep.">
        <title>A high-quality genome of Eragrostis curvula grass provides insights into Poaceae evolution and supports new strategies to enhance forage quality.</title>
        <authorList>
            <person name="Carballo J."/>
            <person name="Santos B.A.C.M."/>
            <person name="Zappacosta D."/>
            <person name="Garbus I."/>
            <person name="Selva J.P."/>
            <person name="Gallo C.A."/>
            <person name="Diaz A."/>
            <person name="Albertini E."/>
            <person name="Caccamo M."/>
            <person name="Echenique V."/>
        </authorList>
    </citation>
    <scope>NUCLEOTIDE SEQUENCE [LARGE SCALE GENOMIC DNA]</scope>
    <source>
        <strain evidence="2">cv. Victoria</strain>
        <tissue evidence="1">Leaf</tissue>
    </source>
</reference>
<comment type="caution">
    <text evidence="1">The sequence shown here is derived from an EMBL/GenBank/DDBJ whole genome shotgun (WGS) entry which is preliminary data.</text>
</comment>
<feature type="non-terminal residue" evidence="1">
    <location>
        <position position="1"/>
    </location>
</feature>
<dbReference type="Proteomes" id="UP000324897">
    <property type="component" value="Chromosome 3"/>
</dbReference>
<evidence type="ECO:0000313" key="2">
    <source>
        <dbReference type="Proteomes" id="UP000324897"/>
    </source>
</evidence>
<name>A0A5J9TBA7_9POAL</name>
<proteinExistence type="predicted"/>
<accession>A0A5J9TBA7</accession>
<protein>
    <submittedName>
        <fullName evidence="1">Uncharacterized protein</fullName>
    </submittedName>
</protein>
<dbReference type="EMBL" id="RWGY01000039">
    <property type="protein sequence ID" value="TVU08700.1"/>
    <property type="molecule type" value="Genomic_DNA"/>
</dbReference>
<gene>
    <name evidence="1" type="ORF">EJB05_42112</name>
</gene>
<evidence type="ECO:0000313" key="1">
    <source>
        <dbReference type="EMBL" id="TVU08700.1"/>
    </source>
</evidence>
<dbReference type="AlphaFoldDB" id="A0A5J9TBA7"/>
<organism evidence="1 2">
    <name type="scientific">Eragrostis curvula</name>
    <name type="common">weeping love grass</name>
    <dbReference type="NCBI Taxonomy" id="38414"/>
    <lineage>
        <taxon>Eukaryota</taxon>
        <taxon>Viridiplantae</taxon>
        <taxon>Streptophyta</taxon>
        <taxon>Embryophyta</taxon>
        <taxon>Tracheophyta</taxon>
        <taxon>Spermatophyta</taxon>
        <taxon>Magnoliopsida</taxon>
        <taxon>Liliopsida</taxon>
        <taxon>Poales</taxon>
        <taxon>Poaceae</taxon>
        <taxon>PACMAD clade</taxon>
        <taxon>Chloridoideae</taxon>
        <taxon>Eragrostideae</taxon>
        <taxon>Eragrostidinae</taxon>
        <taxon>Eragrostis</taxon>
    </lineage>
</organism>
<dbReference type="Gramene" id="TVU08700">
    <property type="protein sequence ID" value="TVU08700"/>
    <property type="gene ID" value="EJB05_42112"/>
</dbReference>